<dbReference type="RefSeq" id="WP_013570192.1">
    <property type="nucleotide sequence ID" value="NC_014963.1"/>
</dbReference>
<sequence length="145" mass="16744">MRPKTYRFNLQSELREERKRRIPARLNPMDASYTGHVSRVIELLQGKWTVQILCAMRTRPVRLSELKRAIPSASKKALTASLRSLEAARVIFRRDLSSSVLHVEYELADAMQEPLITLLDHLAEWGTLYDSDELSKMPFSETQSE</sequence>
<keyword evidence="2" id="KW-0238">DNA-binding</keyword>
<keyword evidence="3" id="KW-0804">Transcription</keyword>
<dbReference type="HOGENOM" id="CLU_111585_5_0_0"/>
<dbReference type="AlphaFoldDB" id="E8V0H9"/>
<dbReference type="Proteomes" id="UP000006844">
    <property type="component" value="Chromosome"/>
</dbReference>
<dbReference type="InterPro" id="IPR036388">
    <property type="entry name" value="WH-like_DNA-bd_sf"/>
</dbReference>
<dbReference type="PANTHER" id="PTHR33204">
    <property type="entry name" value="TRANSCRIPTIONAL REGULATOR, MARR FAMILY"/>
    <property type="match status" value="1"/>
</dbReference>
<dbReference type="STRING" id="401053.AciPR4_3711"/>
<dbReference type="InterPro" id="IPR002577">
    <property type="entry name" value="HTH_HxlR"/>
</dbReference>
<protein>
    <submittedName>
        <fullName evidence="5">Transcriptional regulator, HxlR family</fullName>
    </submittedName>
</protein>
<dbReference type="Gene3D" id="1.10.10.10">
    <property type="entry name" value="Winged helix-like DNA-binding domain superfamily/Winged helix DNA-binding domain"/>
    <property type="match status" value="1"/>
</dbReference>
<accession>E8V0H9</accession>
<evidence type="ECO:0000256" key="1">
    <source>
        <dbReference type="ARBA" id="ARBA00023015"/>
    </source>
</evidence>
<dbReference type="GO" id="GO:0003677">
    <property type="term" value="F:DNA binding"/>
    <property type="evidence" value="ECO:0007669"/>
    <property type="project" value="UniProtKB-KW"/>
</dbReference>
<dbReference type="PROSITE" id="PS51118">
    <property type="entry name" value="HTH_HXLR"/>
    <property type="match status" value="1"/>
</dbReference>
<reference evidence="5 6" key="1">
    <citation type="journal article" date="2012" name="Stand. Genomic Sci.">
        <title>Complete genome sequence of Terriglobus saanensis type strain SP1PR4(T), an Acidobacteria from tundra soil.</title>
        <authorList>
            <person name="Rawat S.R."/>
            <person name="Mannisto M.K."/>
            <person name="Starovoytov V."/>
            <person name="Goodwin L."/>
            <person name="Nolan M."/>
            <person name="Hauser L."/>
            <person name="Land M."/>
            <person name="Davenport K.W."/>
            <person name="Woyke T."/>
            <person name="Haggblom M.M."/>
        </authorList>
    </citation>
    <scope>NUCLEOTIDE SEQUENCE</scope>
    <source>
        <strain evidence="6">ATCC BAA-1853 / DSM 23119 / SP1PR4</strain>
    </source>
</reference>
<dbReference type="InterPro" id="IPR036390">
    <property type="entry name" value="WH_DNA-bd_sf"/>
</dbReference>
<dbReference type="EMBL" id="CP002467">
    <property type="protein sequence ID" value="ADV84462.1"/>
    <property type="molecule type" value="Genomic_DNA"/>
</dbReference>
<dbReference type="KEGG" id="tsa:AciPR4_3711"/>
<evidence type="ECO:0000256" key="3">
    <source>
        <dbReference type="ARBA" id="ARBA00023163"/>
    </source>
</evidence>
<dbReference type="Pfam" id="PF01638">
    <property type="entry name" value="HxlR"/>
    <property type="match status" value="1"/>
</dbReference>
<evidence type="ECO:0000259" key="4">
    <source>
        <dbReference type="PROSITE" id="PS51118"/>
    </source>
</evidence>
<proteinExistence type="predicted"/>
<keyword evidence="1" id="KW-0805">Transcription regulation</keyword>
<evidence type="ECO:0000313" key="6">
    <source>
        <dbReference type="Proteomes" id="UP000006844"/>
    </source>
</evidence>
<name>E8V0H9_TERSS</name>
<feature type="domain" description="HTH hxlR-type" evidence="4">
    <location>
        <begin position="27"/>
        <end position="134"/>
    </location>
</feature>
<gene>
    <name evidence="5" type="ordered locus">AciPR4_3711</name>
</gene>
<dbReference type="OrthoDB" id="122112at2"/>
<dbReference type="eggNOG" id="COG1733">
    <property type="taxonomic scope" value="Bacteria"/>
</dbReference>
<keyword evidence="6" id="KW-1185">Reference proteome</keyword>
<evidence type="ECO:0000256" key="2">
    <source>
        <dbReference type="ARBA" id="ARBA00023125"/>
    </source>
</evidence>
<dbReference type="SUPFAM" id="SSF46785">
    <property type="entry name" value="Winged helix' DNA-binding domain"/>
    <property type="match status" value="1"/>
</dbReference>
<organism evidence="5 6">
    <name type="scientific">Terriglobus saanensis (strain ATCC BAA-1853 / DSM 23119 / SP1PR4)</name>
    <dbReference type="NCBI Taxonomy" id="401053"/>
    <lineage>
        <taxon>Bacteria</taxon>
        <taxon>Pseudomonadati</taxon>
        <taxon>Acidobacteriota</taxon>
        <taxon>Terriglobia</taxon>
        <taxon>Terriglobales</taxon>
        <taxon>Acidobacteriaceae</taxon>
        <taxon>Terriglobus</taxon>
    </lineage>
</organism>
<evidence type="ECO:0000313" key="5">
    <source>
        <dbReference type="EMBL" id="ADV84462.1"/>
    </source>
</evidence>